<gene>
    <name evidence="1" type="ORF">KSP9073_00263</name>
</gene>
<reference evidence="2" key="1">
    <citation type="submission" date="2018-03" db="EMBL/GenBank/DDBJ databases">
        <authorList>
            <person name="Navarro De La Torre S."/>
        </authorList>
    </citation>
    <scope>NUCLEOTIDE SEQUENCE [LARGE SCALE GENOMIC DNA]</scope>
    <source>
        <strain evidence="2">EAod3</strain>
    </source>
</reference>
<name>A0A2R8CHC3_9GAMM</name>
<dbReference type="AlphaFoldDB" id="A0A2R8CHC3"/>
<protein>
    <submittedName>
        <fullName evidence="1">Uncharacterized protein</fullName>
    </submittedName>
</protein>
<organism evidence="1 2">
    <name type="scientific">Kushneria phyllosphaerae</name>
    <dbReference type="NCBI Taxonomy" id="2100822"/>
    <lineage>
        <taxon>Bacteria</taxon>
        <taxon>Pseudomonadati</taxon>
        <taxon>Pseudomonadota</taxon>
        <taxon>Gammaproteobacteria</taxon>
        <taxon>Oceanospirillales</taxon>
        <taxon>Halomonadaceae</taxon>
        <taxon>Kushneria</taxon>
    </lineage>
</organism>
<dbReference type="Proteomes" id="UP000244934">
    <property type="component" value="Unassembled WGS sequence"/>
</dbReference>
<proteinExistence type="predicted"/>
<evidence type="ECO:0000313" key="1">
    <source>
        <dbReference type="EMBL" id="SPJ32263.1"/>
    </source>
</evidence>
<dbReference type="OrthoDB" id="7065804at2"/>
<accession>A0A2R8CHC3</accession>
<evidence type="ECO:0000313" key="2">
    <source>
        <dbReference type="Proteomes" id="UP000244934"/>
    </source>
</evidence>
<dbReference type="EMBL" id="ONZI01000001">
    <property type="protein sequence ID" value="SPJ32263.1"/>
    <property type="molecule type" value="Genomic_DNA"/>
</dbReference>
<sequence>MEGIYKAQSSNVTTPSTLKNKFEALNSYFLKEIYKSSNLSRKFEISSSTKNDTADTDISVLSRSYADQIIRSAKLDEYIEGERSKTEMLMDMFYKSNKDAFRDGFQKAWIEIYKLKDSELMSTFVNISSGISYEKLQDKADALIFGAYAHQSTKVNDAIIRAVESWEQKEHITILEELKPCDINWLEEYKQQVIEHLRDI</sequence>
<dbReference type="RefSeq" id="WP_133240963.1">
    <property type="nucleotide sequence ID" value="NZ_ONZI01000001.1"/>
</dbReference>
<keyword evidence="2" id="KW-1185">Reference proteome</keyword>